<feature type="compositionally biased region" description="Acidic residues" evidence="1">
    <location>
        <begin position="186"/>
        <end position="212"/>
    </location>
</feature>
<feature type="region of interest" description="Disordered" evidence="1">
    <location>
        <begin position="1"/>
        <end position="87"/>
    </location>
</feature>
<organism evidence="2 3">
    <name type="scientific">Streptomyces rectiviolaceus</name>
    <dbReference type="NCBI Taxonomy" id="332591"/>
    <lineage>
        <taxon>Bacteria</taxon>
        <taxon>Bacillati</taxon>
        <taxon>Actinomycetota</taxon>
        <taxon>Actinomycetes</taxon>
        <taxon>Kitasatosporales</taxon>
        <taxon>Streptomycetaceae</taxon>
        <taxon>Streptomyces</taxon>
    </lineage>
</organism>
<feature type="compositionally biased region" description="Basic and acidic residues" evidence="1">
    <location>
        <begin position="43"/>
        <end position="56"/>
    </location>
</feature>
<feature type="compositionally biased region" description="Basic and acidic residues" evidence="1">
    <location>
        <begin position="1"/>
        <end position="14"/>
    </location>
</feature>
<proteinExistence type="predicted"/>
<feature type="compositionally biased region" description="Basic and acidic residues" evidence="1">
    <location>
        <begin position="127"/>
        <end position="137"/>
    </location>
</feature>
<feature type="region of interest" description="Disordered" evidence="1">
    <location>
        <begin position="113"/>
        <end position="337"/>
    </location>
</feature>
<keyword evidence="3" id="KW-1185">Reference proteome</keyword>
<gene>
    <name evidence="2" type="ORF">GCM10010449_25400</name>
</gene>
<dbReference type="EMBL" id="BAAAUG010000038">
    <property type="protein sequence ID" value="GAA3101176.1"/>
    <property type="molecule type" value="Genomic_DNA"/>
</dbReference>
<reference evidence="3" key="1">
    <citation type="journal article" date="2019" name="Int. J. Syst. Evol. Microbiol.">
        <title>The Global Catalogue of Microorganisms (GCM) 10K type strain sequencing project: providing services to taxonomists for standard genome sequencing and annotation.</title>
        <authorList>
            <consortium name="The Broad Institute Genomics Platform"/>
            <consortium name="The Broad Institute Genome Sequencing Center for Infectious Disease"/>
            <person name="Wu L."/>
            <person name="Ma J."/>
        </authorList>
    </citation>
    <scope>NUCLEOTIDE SEQUENCE [LARGE SCALE GENOMIC DNA]</scope>
    <source>
        <strain evidence="3">JCM 9092</strain>
    </source>
</reference>
<evidence type="ECO:0000313" key="2">
    <source>
        <dbReference type="EMBL" id="GAA3101176.1"/>
    </source>
</evidence>
<name>A0ABP6MCN5_9ACTN</name>
<feature type="compositionally biased region" description="Basic and acidic residues" evidence="1">
    <location>
        <begin position="158"/>
        <end position="176"/>
    </location>
</feature>
<evidence type="ECO:0000256" key="1">
    <source>
        <dbReference type="SAM" id="MobiDB-lite"/>
    </source>
</evidence>
<feature type="compositionally biased region" description="Acidic residues" evidence="1">
    <location>
        <begin position="232"/>
        <end position="254"/>
    </location>
</feature>
<accession>A0ABP6MCN5</accession>
<sequence length="337" mass="33442">MRDQPQGAGREEGRHRRGQAGAALCHEQGQERDAPDPVVGPADGRDEERGARRQEDAAGFAGRAARQPQAGGGGEGRGDGPCEAAGVRVVGDAGDEALQRLVVDDPCLAHAARLEDPVGPEVGAGGGERECAERDGAGEGGGGGEPFAYAPGEEEVRDEDRRCELDPGGDADREALAHGAGGSGEVPEDQAGEGEVDLPEEEGLEDGLEPEGEGGGGEEGGEAGGECGEAAGEVDEEREEGDVPCDEGELEGGEGEPGGGYEEDGGEGWVGGREVPLGDGEPVEIAAVGNGGAFGSVDEGVGHGDALGQAEGGEGGEADGEKKGGGCGRGHGGLDVT</sequence>
<feature type="compositionally biased region" description="Gly residues" evidence="1">
    <location>
        <begin position="213"/>
        <end position="227"/>
    </location>
</feature>
<feature type="compositionally biased region" description="Gly residues" evidence="1">
    <location>
        <begin position="325"/>
        <end position="337"/>
    </location>
</feature>
<dbReference type="Proteomes" id="UP001501637">
    <property type="component" value="Unassembled WGS sequence"/>
</dbReference>
<comment type="caution">
    <text evidence="2">The sequence shown here is derived from an EMBL/GenBank/DDBJ whole genome shotgun (WGS) entry which is preliminary data.</text>
</comment>
<feature type="compositionally biased region" description="Low complexity" evidence="1">
    <location>
        <begin position="57"/>
        <end position="69"/>
    </location>
</feature>
<protein>
    <submittedName>
        <fullName evidence="2">Uncharacterized protein</fullName>
    </submittedName>
</protein>
<evidence type="ECO:0000313" key="3">
    <source>
        <dbReference type="Proteomes" id="UP001501637"/>
    </source>
</evidence>